<feature type="domain" description="F-box" evidence="6">
    <location>
        <begin position="236"/>
        <end position="282"/>
    </location>
</feature>
<gene>
    <name evidence="7" type="ORF">KGF57_000624</name>
</gene>
<keyword evidence="3" id="KW-0833">Ubl conjugation pathway</keyword>
<sequence length="749" mass="83416">MNLQNNCASDEQVSSHATTNNFSNIINSTASSSSNGDATGSRTGSRHATPSYSRQGSPSLLPPHSSIKSTIVTDSAPNDLRTQTLELPPSPASNSPQLQPPDHLTESAMAASAESTSAIPSSSGSPPQDVSVVTPFLVKHISDQNLIPKDNFHKYCYRHNPDITCNKRTDEVKMKKLQEKLENLPNRDQEAISHVWSIFSAAPEHHRKLILQGILTQCCFPQLSFVSQEVASLIKIDFISTLPQEIALRILCYLDCNSLCNAAQVSRKWKTLADDDRVWHHMCEQHIDRKCPNCGWGLPLMHMKRARDMTEEEIKPIKRNEDAVRETADVVTQQQQQPQPQPQPQQQPQRSSDEPDCKKLKLDSKPATTPPVLKKRPWKSVYSERFKLEKNWRKGAYKLKSFIGHQDGITCLQFNRKYLMTGSYDSTIKIWKIETGECVKTLSGHTKGVRSLVFDNQKLITGGLDSTIKVWNYHTGQCIATYRGHDDAVVSVDFSNKSIVSGSADSTVRVWHVDSRTCYTLRGHTDWVNCVKIHPGSNTIFSASDDTTIRMWDMNTNQCLKIFGGMENNGHIGQVQSVIPLTYKDELIEDASDGESEHENKQSGNDSRTQSQSQTHSQAHQHSQPQTTTPSSTSSSPSQPIRNLVPATNSFPTHILSSSLDNTIKLWDVATGKCIRTQFGHIEGVWSIAADTFRIISGAHDRMIKVWDLQNGKCLHTFGNAASVSCVALSDSKFVSGLENGEVKMYCFD</sequence>
<comment type="caution">
    <text evidence="7">The sequence shown here is derived from an EMBL/GenBank/DDBJ whole genome shotgun (WGS) entry which is preliminary data.</text>
</comment>
<dbReference type="FunFam" id="1.20.1280.50:FF:000016">
    <property type="entry name" value="E3 ubiquitin ligase complex SCF subunit sconB"/>
    <property type="match status" value="1"/>
</dbReference>
<evidence type="ECO:0000256" key="2">
    <source>
        <dbReference type="ARBA" id="ARBA00022737"/>
    </source>
</evidence>
<keyword evidence="1 4" id="KW-0853">WD repeat</keyword>
<evidence type="ECO:0000313" key="8">
    <source>
        <dbReference type="Proteomes" id="UP001204833"/>
    </source>
</evidence>
<dbReference type="Gene3D" id="1.20.1280.50">
    <property type="match status" value="1"/>
</dbReference>
<evidence type="ECO:0000256" key="1">
    <source>
        <dbReference type="ARBA" id="ARBA00022574"/>
    </source>
</evidence>
<proteinExistence type="predicted"/>
<feature type="compositionally biased region" description="Low complexity" evidence="5">
    <location>
        <begin position="106"/>
        <end position="127"/>
    </location>
</feature>
<dbReference type="PANTHER" id="PTHR19872:SF9">
    <property type="entry name" value="UBIQUITIN-BINDING SDF UBIQUITIN LIGASE COMPLEX SUBUNIT"/>
    <property type="match status" value="1"/>
</dbReference>
<dbReference type="SUPFAM" id="SSF50978">
    <property type="entry name" value="WD40 repeat-like"/>
    <property type="match status" value="1"/>
</dbReference>
<evidence type="ECO:0000256" key="4">
    <source>
        <dbReference type="PROSITE-ProRule" id="PRU00221"/>
    </source>
</evidence>
<dbReference type="PANTHER" id="PTHR19872">
    <property type="entry name" value="UBIQUITIN LIGASE SPECIFICITY FACTOR/HREP PROTEIN"/>
    <property type="match status" value="1"/>
</dbReference>
<dbReference type="InterPro" id="IPR001810">
    <property type="entry name" value="F-box_dom"/>
</dbReference>
<evidence type="ECO:0000256" key="5">
    <source>
        <dbReference type="SAM" id="MobiDB-lite"/>
    </source>
</evidence>
<name>A0AAD5G0G7_9ASCO</name>
<dbReference type="PROSITE" id="PS50294">
    <property type="entry name" value="WD_REPEATS_REGION"/>
    <property type="match status" value="4"/>
</dbReference>
<feature type="compositionally biased region" description="Basic and acidic residues" evidence="5">
    <location>
        <begin position="351"/>
        <end position="364"/>
    </location>
</feature>
<feature type="region of interest" description="Disordered" evidence="5">
    <location>
        <begin position="26"/>
        <end position="130"/>
    </location>
</feature>
<dbReference type="FunFam" id="2.130.10.10:FF:000987">
    <property type="entry name" value="Unplaced genomic scaffold supercont1.16, whole genome shotgun sequence"/>
    <property type="match status" value="1"/>
</dbReference>
<keyword evidence="2" id="KW-0677">Repeat</keyword>
<dbReference type="SMART" id="SM00320">
    <property type="entry name" value="WD40"/>
    <property type="match status" value="7"/>
</dbReference>
<dbReference type="PROSITE" id="PS50082">
    <property type="entry name" value="WD_REPEATS_2"/>
    <property type="match status" value="6"/>
</dbReference>
<evidence type="ECO:0000259" key="6">
    <source>
        <dbReference type="PROSITE" id="PS50181"/>
    </source>
</evidence>
<keyword evidence="8" id="KW-1185">Reference proteome</keyword>
<dbReference type="Proteomes" id="UP001204833">
    <property type="component" value="Unassembled WGS sequence"/>
</dbReference>
<dbReference type="RefSeq" id="XP_051610889.1">
    <property type="nucleotide sequence ID" value="XM_051755112.1"/>
</dbReference>
<dbReference type="InterPro" id="IPR036047">
    <property type="entry name" value="F-box-like_dom_sf"/>
</dbReference>
<evidence type="ECO:0000256" key="3">
    <source>
        <dbReference type="ARBA" id="ARBA00022786"/>
    </source>
</evidence>
<dbReference type="CDD" id="cd00200">
    <property type="entry name" value="WD40"/>
    <property type="match status" value="1"/>
</dbReference>
<feature type="compositionally biased region" description="Polar residues" evidence="5">
    <location>
        <begin position="42"/>
        <end position="58"/>
    </location>
</feature>
<evidence type="ECO:0000313" key="7">
    <source>
        <dbReference type="EMBL" id="KAI5966660.1"/>
    </source>
</evidence>
<dbReference type="InterPro" id="IPR020472">
    <property type="entry name" value="WD40_PAC1"/>
</dbReference>
<feature type="repeat" description="WD" evidence="4">
    <location>
        <begin position="521"/>
        <end position="562"/>
    </location>
</feature>
<feature type="repeat" description="WD" evidence="4">
    <location>
        <begin position="402"/>
        <end position="441"/>
    </location>
</feature>
<dbReference type="SMART" id="SM00256">
    <property type="entry name" value="FBOX"/>
    <property type="match status" value="1"/>
</dbReference>
<feature type="compositionally biased region" description="Polar residues" evidence="5">
    <location>
        <begin position="66"/>
        <end position="85"/>
    </location>
</feature>
<dbReference type="Pfam" id="PF12937">
    <property type="entry name" value="F-box-like"/>
    <property type="match status" value="1"/>
</dbReference>
<dbReference type="GO" id="GO:0031146">
    <property type="term" value="P:SCF-dependent proteasomal ubiquitin-dependent protein catabolic process"/>
    <property type="evidence" value="ECO:0007669"/>
    <property type="project" value="UniProtKB-ARBA"/>
</dbReference>
<feature type="repeat" description="WD" evidence="4">
    <location>
        <begin position="678"/>
        <end position="717"/>
    </location>
</feature>
<dbReference type="GO" id="GO:1990756">
    <property type="term" value="F:ubiquitin-like ligase-substrate adaptor activity"/>
    <property type="evidence" value="ECO:0007669"/>
    <property type="project" value="UniProtKB-ARBA"/>
</dbReference>
<dbReference type="AlphaFoldDB" id="A0AAD5G0G7"/>
<dbReference type="PROSITE" id="PS00678">
    <property type="entry name" value="WD_REPEATS_1"/>
    <property type="match status" value="3"/>
</dbReference>
<dbReference type="InterPro" id="IPR051075">
    <property type="entry name" value="SCF_subunit_WD-repeat"/>
</dbReference>
<dbReference type="FunFam" id="2.130.10.10:FF:000715">
    <property type="entry name" value="F-box protein MET30"/>
    <property type="match status" value="1"/>
</dbReference>
<dbReference type="EMBL" id="JAIHNG010000035">
    <property type="protein sequence ID" value="KAI5966660.1"/>
    <property type="molecule type" value="Genomic_DNA"/>
</dbReference>
<accession>A0AAD5G0G7</accession>
<feature type="compositionally biased region" description="Basic and acidic residues" evidence="5">
    <location>
        <begin position="315"/>
        <end position="328"/>
    </location>
</feature>
<feature type="compositionally biased region" description="Low complexity" evidence="5">
    <location>
        <begin position="26"/>
        <end position="41"/>
    </location>
</feature>
<dbReference type="Gene3D" id="2.130.10.10">
    <property type="entry name" value="YVTN repeat-like/Quinoprotein amine dehydrogenase"/>
    <property type="match status" value="2"/>
</dbReference>
<dbReference type="Pfam" id="PF00400">
    <property type="entry name" value="WD40"/>
    <property type="match status" value="6"/>
</dbReference>
<dbReference type="PRINTS" id="PR00320">
    <property type="entry name" value="GPROTEINBRPT"/>
</dbReference>
<feature type="region of interest" description="Disordered" evidence="5">
    <location>
        <begin position="591"/>
        <end position="646"/>
    </location>
</feature>
<dbReference type="InterPro" id="IPR019775">
    <property type="entry name" value="WD40_repeat_CS"/>
</dbReference>
<feature type="repeat" description="WD" evidence="4">
    <location>
        <begin position="482"/>
        <end position="521"/>
    </location>
</feature>
<dbReference type="InterPro" id="IPR036322">
    <property type="entry name" value="WD40_repeat_dom_sf"/>
</dbReference>
<dbReference type="InterPro" id="IPR001680">
    <property type="entry name" value="WD40_rpt"/>
</dbReference>
<feature type="compositionally biased region" description="Low complexity" evidence="5">
    <location>
        <begin position="609"/>
        <end position="640"/>
    </location>
</feature>
<dbReference type="GeneID" id="76148683"/>
<dbReference type="CDD" id="cd22147">
    <property type="entry name" value="F-box_SpPof1-like"/>
    <property type="match status" value="1"/>
</dbReference>
<reference evidence="7 8" key="1">
    <citation type="journal article" date="2022" name="DNA Res.">
        <title>Genome analysis of five recently described species of the CUG-Ser clade uncovers Candida theae as a new hybrid lineage with pathogenic potential in the Candida parapsilosis species complex.</title>
        <authorList>
            <person name="Mixao V."/>
            <person name="Del Olmo V."/>
            <person name="Hegedusova E."/>
            <person name="Saus E."/>
            <person name="Pryszcz L."/>
            <person name="Cillingova A."/>
            <person name="Nosek J."/>
            <person name="Gabaldon T."/>
        </authorList>
    </citation>
    <scope>NUCLEOTIDE SEQUENCE [LARGE SCALE GENOMIC DNA]</scope>
    <source>
        <strain evidence="7 8">CBS 12239</strain>
    </source>
</reference>
<dbReference type="SUPFAM" id="SSF81383">
    <property type="entry name" value="F-box domain"/>
    <property type="match status" value="1"/>
</dbReference>
<feature type="repeat" description="WD" evidence="4">
    <location>
        <begin position="655"/>
        <end position="677"/>
    </location>
</feature>
<dbReference type="InterPro" id="IPR015943">
    <property type="entry name" value="WD40/YVTN_repeat-like_dom_sf"/>
</dbReference>
<organism evidence="7 8">
    <name type="scientific">Candida theae</name>
    <dbReference type="NCBI Taxonomy" id="1198502"/>
    <lineage>
        <taxon>Eukaryota</taxon>
        <taxon>Fungi</taxon>
        <taxon>Dikarya</taxon>
        <taxon>Ascomycota</taxon>
        <taxon>Saccharomycotina</taxon>
        <taxon>Pichiomycetes</taxon>
        <taxon>Debaryomycetaceae</taxon>
        <taxon>Candida/Lodderomyces clade</taxon>
        <taxon>Candida</taxon>
    </lineage>
</organism>
<dbReference type="PROSITE" id="PS50181">
    <property type="entry name" value="FBOX"/>
    <property type="match status" value="1"/>
</dbReference>
<feature type="repeat" description="WD" evidence="4">
    <location>
        <begin position="442"/>
        <end position="481"/>
    </location>
</feature>
<protein>
    <submittedName>
        <fullName evidence="7">SconB</fullName>
    </submittedName>
</protein>
<feature type="region of interest" description="Disordered" evidence="5">
    <location>
        <begin position="315"/>
        <end position="373"/>
    </location>
</feature>
<dbReference type="GO" id="GO:0019005">
    <property type="term" value="C:SCF ubiquitin ligase complex"/>
    <property type="evidence" value="ECO:0007669"/>
    <property type="project" value="UniProtKB-ARBA"/>
</dbReference>